<evidence type="ECO:0000256" key="7">
    <source>
        <dbReference type="RuleBase" id="RU365068"/>
    </source>
</evidence>
<dbReference type="Proteomes" id="UP000241890">
    <property type="component" value="Unassembled WGS sequence"/>
</dbReference>
<organism evidence="11 12">
    <name type="scientific">Hondaea fermentalgiana</name>
    <dbReference type="NCBI Taxonomy" id="2315210"/>
    <lineage>
        <taxon>Eukaryota</taxon>
        <taxon>Sar</taxon>
        <taxon>Stramenopiles</taxon>
        <taxon>Bigyra</taxon>
        <taxon>Labyrinthulomycetes</taxon>
        <taxon>Thraustochytrida</taxon>
        <taxon>Thraustochytriidae</taxon>
        <taxon>Hondaea</taxon>
    </lineage>
</organism>
<keyword evidence="5 7" id="KW-0694">RNA-binding</keyword>
<comment type="similarity">
    <text evidence="6">Belongs to the DEAD box helicase family.</text>
</comment>
<dbReference type="AlphaFoldDB" id="A0A2R5G6P3"/>
<dbReference type="InParanoid" id="A0A2R5G6P3"/>
<dbReference type="SUPFAM" id="SSF52540">
    <property type="entry name" value="P-loop containing nucleoside triphosphate hydrolases"/>
    <property type="match status" value="1"/>
</dbReference>
<dbReference type="PROSITE" id="PS00039">
    <property type="entry name" value="DEAD_ATP_HELICASE"/>
    <property type="match status" value="1"/>
</dbReference>
<evidence type="ECO:0000256" key="6">
    <source>
        <dbReference type="RuleBase" id="RU000492"/>
    </source>
</evidence>
<keyword evidence="4 6" id="KW-0067">ATP-binding</keyword>
<dbReference type="EMBL" id="BEYU01000003">
    <property type="protein sequence ID" value="GBG24113.1"/>
    <property type="molecule type" value="Genomic_DNA"/>
</dbReference>
<name>A0A2R5G6P3_9STRA</name>
<dbReference type="InterPro" id="IPR025313">
    <property type="entry name" value="SPB4-like_CTE"/>
</dbReference>
<dbReference type="InterPro" id="IPR001650">
    <property type="entry name" value="Helicase_C-like"/>
</dbReference>
<dbReference type="GO" id="GO:0005524">
    <property type="term" value="F:ATP binding"/>
    <property type="evidence" value="ECO:0007669"/>
    <property type="project" value="UniProtKB-UniRule"/>
</dbReference>
<evidence type="ECO:0000259" key="10">
    <source>
        <dbReference type="PROSITE" id="PS51194"/>
    </source>
</evidence>
<comment type="function">
    <text evidence="7">RNA helicase.</text>
</comment>
<feature type="region of interest" description="Disordered" evidence="8">
    <location>
        <begin position="1"/>
        <end position="82"/>
    </location>
</feature>
<evidence type="ECO:0000256" key="2">
    <source>
        <dbReference type="ARBA" id="ARBA00022801"/>
    </source>
</evidence>
<gene>
    <name evidence="11" type="ORF">FCC1311_003312</name>
</gene>
<evidence type="ECO:0000313" key="11">
    <source>
        <dbReference type="EMBL" id="GBG24113.1"/>
    </source>
</evidence>
<evidence type="ECO:0000256" key="1">
    <source>
        <dbReference type="ARBA" id="ARBA00022741"/>
    </source>
</evidence>
<evidence type="ECO:0000313" key="12">
    <source>
        <dbReference type="Proteomes" id="UP000241890"/>
    </source>
</evidence>
<feature type="domain" description="Helicase ATP-binding" evidence="9">
    <location>
        <begin position="135"/>
        <end position="325"/>
    </location>
</feature>
<dbReference type="SMART" id="SM00487">
    <property type="entry name" value="DEXDc"/>
    <property type="match status" value="1"/>
</dbReference>
<feature type="region of interest" description="Disordered" evidence="8">
    <location>
        <begin position="696"/>
        <end position="723"/>
    </location>
</feature>
<dbReference type="GO" id="GO:0016887">
    <property type="term" value="F:ATP hydrolysis activity"/>
    <property type="evidence" value="ECO:0007669"/>
    <property type="project" value="RHEA"/>
</dbReference>
<protein>
    <recommendedName>
        <fullName evidence="7">ATP-dependent RNA helicase</fullName>
        <ecNumber evidence="7">3.6.4.13</ecNumber>
    </recommendedName>
</protein>
<comment type="catalytic activity">
    <reaction evidence="7">
        <text>ATP + H2O = ADP + phosphate + H(+)</text>
        <dbReference type="Rhea" id="RHEA:13065"/>
        <dbReference type="ChEBI" id="CHEBI:15377"/>
        <dbReference type="ChEBI" id="CHEBI:15378"/>
        <dbReference type="ChEBI" id="CHEBI:30616"/>
        <dbReference type="ChEBI" id="CHEBI:43474"/>
        <dbReference type="ChEBI" id="CHEBI:456216"/>
        <dbReference type="EC" id="3.6.4.13"/>
    </reaction>
</comment>
<feature type="compositionally biased region" description="Acidic residues" evidence="8">
    <location>
        <begin position="434"/>
        <end position="444"/>
    </location>
</feature>
<dbReference type="EC" id="3.6.4.13" evidence="7"/>
<keyword evidence="2 6" id="KW-0378">Hydrolase</keyword>
<dbReference type="PROSITE" id="PS51192">
    <property type="entry name" value="HELICASE_ATP_BIND_1"/>
    <property type="match status" value="1"/>
</dbReference>
<feature type="domain" description="Helicase C-terminal" evidence="10">
    <location>
        <begin position="393"/>
        <end position="567"/>
    </location>
</feature>
<evidence type="ECO:0000259" key="9">
    <source>
        <dbReference type="PROSITE" id="PS51192"/>
    </source>
</evidence>
<dbReference type="GO" id="GO:0003724">
    <property type="term" value="F:RNA helicase activity"/>
    <property type="evidence" value="ECO:0007669"/>
    <property type="project" value="UniProtKB-EC"/>
</dbReference>
<proteinExistence type="inferred from homology"/>
<feature type="region of interest" description="Disordered" evidence="8">
    <location>
        <begin position="429"/>
        <end position="449"/>
    </location>
</feature>
<dbReference type="GO" id="GO:0003723">
    <property type="term" value="F:RNA binding"/>
    <property type="evidence" value="ECO:0007669"/>
    <property type="project" value="UniProtKB-UniRule"/>
</dbReference>
<dbReference type="OrthoDB" id="422663at2759"/>
<feature type="compositionally biased region" description="Polar residues" evidence="8">
    <location>
        <begin position="711"/>
        <end position="723"/>
    </location>
</feature>
<feature type="compositionally biased region" description="Polar residues" evidence="8">
    <location>
        <begin position="63"/>
        <end position="75"/>
    </location>
</feature>
<dbReference type="SMART" id="SM00490">
    <property type="entry name" value="HELICc"/>
    <property type="match status" value="1"/>
</dbReference>
<dbReference type="Pfam" id="PF13959">
    <property type="entry name" value="CTE_SPB4"/>
    <property type="match status" value="1"/>
</dbReference>
<dbReference type="InterPro" id="IPR000629">
    <property type="entry name" value="RNA-helicase_DEAD-box_CS"/>
</dbReference>
<reference evidence="11 12" key="1">
    <citation type="submission" date="2017-12" db="EMBL/GenBank/DDBJ databases">
        <title>Sequencing, de novo assembly and annotation of complete genome of a new Thraustochytrid species, strain FCC1311.</title>
        <authorList>
            <person name="Sedici K."/>
            <person name="Godart F."/>
            <person name="Aiese Cigliano R."/>
            <person name="Sanseverino W."/>
            <person name="Barakat M."/>
            <person name="Ortet P."/>
            <person name="Marechal E."/>
            <person name="Cagnac O."/>
            <person name="Amato A."/>
        </authorList>
    </citation>
    <scope>NUCLEOTIDE SEQUENCE [LARGE SCALE GENOMIC DNA]</scope>
</reference>
<sequence length="723" mass="79776">MLLNIIEDGDDAPSPPPSARKKRTNPQQQQQRRHQEVKRAKMAPGARTNASRPVAQRGAAQAANKQRQSQGQEQKSFARAPKPVATANATANGQHADLSFDELGLSTELSSLLVAPTSENGMGFIRPTLVQSRAIPALVDGRDVLIKSQTGSGKTLAFGLPIINSLHRREERISRSSGLRALILSPTRELCYQIMQVLERVSKPFHWLIIGSLIGGEKRKSEKARLRKGFNVLVATPGRFQDHLKNTQTLGDTLRKGTLEWLVLDEADRLTDPGFSKQIESILDWIDENVKTEERVRTQTVLCSATLSSEVKELSNRSLHDPVTIDIDPAEAARAMAAASGSLSGAGAEGDEVAENEVVGSEAVAVPSTLMQHYMIVEQKQRLAALCSFVLRQVKRYRYNVKMLLFVSCRAVVDFLHAVLTKIEWPPRRKSDLGDSDDEDDDDAAMDHNRGMGTNWWKLHGSIDQAERRKAIKDFSKANHGVLICTDVAARGLDLPFVDWIVQYDPPSEISEYVHRVGRTARSGQRGSALIFLTPSEQAYLGILQKHGMRLSQMHVQTVYAALSKYAIPAGEAAAPARRAKARSSALLKAQNDPEAAAGLLQVKIEDLVDSGAATREGVKGKKKPAFRGSLKARAEDAFVAYVRAYAVHSKETKHIFHPKQLHLGHVARAFGLREQPKGVSSTSKTRFVAKKEYKSKKKSERDFEKLARKVSQNVKTHSEFSA</sequence>
<comment type="caution">
    <text evidence="11">The sequence shown here is derived from an EMBL/GenBank/DDBJ whole genome shotgun (WGS) entry which is preliminary data.</text>
</comment>
<dbReference type="Gene3D" id="3.40.50.300">
    <property type="entry name" value="P-loop containing nucleotide triphosphate hydrolases"/>
    <property type="match status" value="2"/>
</dbReference>
<dbReference type="Pfam" id="PF00271">
    <property type="entry name" value="Helicase_C"/>
    <property type="match status" value="1"/>
</dbReference>
<keyword evidence="3 6" id="KW-0347">Helicase</keyword>
<dbReference type="PANTHER" id="PTHR24031">
    <property type="entry name" value="RNA HELICASE"/>
    <property type="match status" value="1"/>
</dbReference>
<keyword evidence="1 6" id="KW-0547">Nucleotide-binding</keyword>
<accession>A0A2R5G6P3</accession>
<dbReference type="PROSITE" id="PS51194">
    <property type="entry name" value="HELICASE_CTER"/>
    <property type="match status" value="1"/>
</dbReference>
<dbReference type="SMART" id="SM01178">
    <property type="entry name" value="DUF4217"/>
    <property type="match status" value="1"/>
</dbReference>
<dbReference type="InterPro" id="IPR027417">
    <property type="entry name" value="P-loop_NTPase"/>
</dbReference>
<dbReference type="CDD" id="cd18787">
    <property type="entry name" value="SF2_C_DEAD"/>
    <property type="match status" value="1"/>
</dbReference>
<evidence type="ECO:0000256" key="3">
    <source>
        <dbReference type="ARBA" id="ARBA00022806"/>
    </source>
</evidence>
<dbReference type="Pfam" id="PF00270">
    <property type="entry name" value="DEAD"/>
    <property type="match status" value="1"/>
</dbReference>
<evidence type="ECO:0000256" key="4">
    <source>
        <dbReference type="ARBA" id="ARBA00022840"/>
    </source>
</evidence>
<keyword evidence="12" id="KW-1185">Reference proteome</keyword>
<dbReference type="InterPro" id="IPR014001">
    <property type="entry name" value="Helicase_ATP-bd"/>
</dbReference>
<comment type="domain">
    <text evidence="7">The Q motif is unique to and characteristic of the DEAD box family of RNA helicases and controls ATP binding and hydrolysis.</text>
</comment>
<evidence type="ECO:0000256" key="5">
    <source>
        <dbReference type="ARBA" id="ARBA00022884"/>
    </source>
</evidence>
<evidence type="ECO:0000256" key="8">
    <source>
        <dbReference type="SAM" id="MobiDB-lite"/>
    </source>
</evidence>
<dbReference type="InterPro" id="IPR011545">
    <property type="entry name" value="DEAD/DEAH_box_helicase_dom"/>
</dbReference>